<dbReference type="RefSeq" id="WP_277866658.1">
    <property type="nucleotide sequence ID" value="NZ_JAKKUT010000002.1"/>
</dbReference>
<comment type="caution">
    <text evidence="3">The sequence shown here is derived from an EMBL/GenBank/DDBJ whole genome shotgun (WGS) entry which is preliminary data.</text>
</comment>
<feature type="region of interest" description="Disordered" evidence="1">
    <location>
        <begin position="47"/>
        <end position="71"/>
    </location>
</feature>
<reference evidence="3" key="2">
    <citation type="submission" date="2022-01" db="EMBL/GenBank/DDBJ databases">
        <authorList>
            <person name="Zivanovic Y."/>
            <person name="Moreira D."/>
            <person name="Lopez-Garcia P."/>
        </authorList>
    </citation>
    <scope>NUCLEOTIDE SEQUENCE</scope>
    <source>
        <strain evidence="3">G9</strain>
    </source>
</reference>
<keyword evidence="2" id="KW-1133">Transmembrane helix</keyword>
<keyword evidence="4" id="KW-1185">Reference proteome</keyword>
<evidence type="ECO:0000313" key="4">
    <source>
        <dbReference type="Proteomes" id="UP001154265"/>
    </source>
</evidence>
<evidence type="ECO:0000256" key="2">
    <source>
        <dbReference type="SAM" id="Phobius"/>
    </source>
</evidence>
<organism evidence="3 4">
    <name type="scientific">Candidatus Synechococcus calcipolaris G9</name>
    <dbReference type="NCBI Taxonomy" id="1497997"/>
    <lineage>
        <taxon>Bacteria</taxon>
        <taxon>Bacillati</taxon>
        <taxon>Cyanobacteriota</taxon>
        <taxon>Cyanophyceae</taxon>
        <taxon>Synechococcales</taxon>
        <taxon>Synechococcaceae</taxon>
        <taxon>Synechococcus</taxon>
    </lineage>
</organism>
<keyword evidence="2" id="KW-0812">Transmembrane</keyword>
<gene>
    <name evidence="3" type="ORF">L3556_07425</name>
</gene>
<dbReference type="Proteomes" id="UP001154265">
    <property type="component" value="Unassembled WGS sequence"/>
</dbReference>
<proteinExistence type="predicted"/>
<evidence type="ECO:0000256" key="1">
    <source>
        <dbReference type="SAM" id="MobiDB-lite"/>
    </source>
</evidence>
<accession>A0ABT6EY90</accession>
<evidence type="ECO:0000313" key="3">
    <source>
        <dbReference type="EMBL" id="MDG2990759.1"/>
    </source>
</evidence>
<protein>
    <submittedName>
        <fullName evidence="3">Uncharacterized protein</fullName>
    </submittedName>
</protein>
<sequence length="167" mass="18784">MSIHIKILPFFLAIAIGIVGAVILSQLQISFWWEPNIVDAPTPLIEAEPTTTPTALPPPIPPQEPQRDGLRVSNQTSYPLRIVLLNYSDRSSQEEHTTHWDFAPMEGNIQGLLLSLPEGNLRLKSGDILMAFSLDGSKRYWGPYIIGESQQLQQDSQTQEWQLTLRP</sequence>
<name>A0ABT6EY90_9SYNE</name>
<feature type="transmembrane region" description="Helical" evidence="2">
    <location>
        <begin position="7"/>
        <end position="33"/>
    </location>
</feature>
<keyword evidence="2" id="KW-0472">Membrane</keyword>
<reference evidence="3" key="1">
    <citation type="journal article" date="2022" name="Genome Biol. Evol.">
        <title>A New Gene Family Diagnostic for Intracellular Biomineralization of Amorphous Ca Carbonates by Cyanobacteria.</title>
        <authorList>
            <person name="Benzerara K."/>
            <person name="Duprat E."/>
            <person name="Bitard-Feildel T."/>
            <person name="Caumes G."/>
            <person name="Cassier-Chauvat C."/>
            <person name="Chauvat F."/>
            <person name="Dezi M."/>
            <person name="Diop S.I."/>
            <person name="Gaschignard G."/>
            <person name="Gorgen S."/>
            <person name="Gugger M."/>
            <person name="Lopez-Garcia P."/>
            <person name="Millet M."/>
            <person name="Skouri-Panet F."/>
            <person name="Moreira D."/>
            <person name="Callebaut I."/>
        </authorList>
    </citation>
    <scope>NUCLEOTIDE SEQUENCE</scope>
    <source>
        <strain evidence="3">G9</strain>
    </source>
</reference>
<dbReference type="EMBL" id="JAKKUT010000002">
    <property type="protein sequence ID" value="MDG2990759.1"/>
    <property type="molecule type" value="Genomic_DNA"/>
</dbReference>
<feature type="compositionally biased region" description="Pro residues" evidence="1">
    <location>
        <begin position="55"/>
        <end position="64"/>
    </location>
</feature>